<evidence type="ECO:0000313" key="2">
    <source>
        <dbReference type="EMBL" id="KAJ6241360.1"/>
    </source>
</evidence>
<feature type="compositionally biased region" description="Polar residues" evidence="1">
    <location>
        <begin position="36"/>
        <end position="51"/>
    </location>
</feature>
<sequence length="132" mass="15241">MPVISLPIEFRRKAKFQSGLILNVIETIQPVQKTTVEVDSDQRYGSQQNNRQQRKAHPIKRAQNLFCNSMVILVNINSSVCVLDSHKNIYKLSDATGRNYRHVVEINFEEKNDVAERWLANSAWLILHKPAQ</sequence>
<dbReference type="Proteomes" id="UP001150062">
    <property type="component" value="Unassembled WGS sequence"/>
</dbReference>
<evidence type="ECO:0000256" key="1">
    <source>
        <dbReference type="SAM" id="MobiDB-lite"/>
    </source>
</evidence>
<dbReference type="EMBL" id="JAOAOG010000195">
    <property type="protein sequence ID" value="KAJ6241360.1"/>
    <property type="molecule type" value="Genomic_DNA"/>
</dbReference>
<keyword evidence="3" id="KW-1185">Reference proteome</keyword>
<name>A0ABQ8Y971_9EUKA</name>
<organism evidence="2 3">
    <name type="scientific">Anaeramoeba flamelloides</name>
    <dbReference type="NCBI Taxonomy" id="1746091"/>
    <lineage>
        <taxon>Eukaryota</taxon>
        <taxon>Metamonada</taxon>
        <taxon>Anaeramoebidae</taxon>
        <taxon>Anaeramoeba</taxon>
    </lineage>
</organism>
<gene>
    <name evidence="2" type="ORF">M0813_23553</name>
</gene>
<comment type="caution">
    <text evidence="2">The sequence shown here is derived from an EMBL/GenBank/DDBJ whole genome shotgun (WGS) entry which is preliminary data.</text>
</comment>
<evidence type="ECO:0000313" key="3">
    <source>
        <dbReference type="Proteomes" id="UP001150062"/>
    </source>
</evidence>
<feature type="region of interest" description="Disordered" evidence="1">
    <location>
        <begin position="36"/>
        <end position="57"/>
    </location>
</feature>
<protein>
    <submittedName>
        <fullName evidence="2">Uncharacterized protein</fullName>
    </submittedName>
</protein>
<reference evidence="2" key="1">
    <citation type="submission" date="2022-08" db="EMBL/GenBank/DDBJ databases">
        <title>Novel sulfate-reducing endosymbionts in the free-living metamonad Anaeramoeba.</title>
        <authorList>
            <person name="Jerlstrom-Hultqvist J."/>
            <person name="Cepicka I."/>
            <person name="Gallot-Lavallee L."/>
            <person name="Salas-Leiva D."/>
            <person name="Curtis B.A."/>
            <person name="Zahonova K."/>
            <person name="Pipaliya S."/>
            <person name="Dacks J."/>
            <person name="Roger A.J."/>
        </authorList>
    </citation>
    <scope>NUCLEOTIDE SEQUENCE</scope>
    <source>
        <strain evidence="2">Schooner1</strain>
    </source>
</reference>
<proteinExistence type="predicted"/>
<accession>A0ABQ8Y971</accession>